<keyword evidence="1" id="KW-1133">Transmembrane helix</keyword>
<dbReference type="InterPro" id="IPR012902">
    <property type="entry name" value="N_methyl_site"/>
</dbReference>
<evidence type="ECO:0000256" key="1">
    <source>
        <dbReference type="SAM" id="Phobius"/>
    </source>
</evidence>
<dbReference type="RefSeq" id="WP_055149296.1">
    <property type="nucleotide sequence ID" value="NZ_CZAW01000003.1"/>
</dbReference>
<dbReference type="OrthoDB" id="2066541at2"/>
<organism evidence="2 3">
    <name type="scientific">Blautia wexlerae</name>
    <dbReference type="NCBI Taxonomy" id="418240"/>
    <lineage>
        <taxon>Bacteria</taxon>
        <taxon>Bacillati</taxon>
        <taxon>Bacillota</taxon>
        <taxon>Clostridia</taxon>
        <taxon>Lachnospirales</taxon>
        <taxon>Lachnospiraceae</taxon>
        <taxon>Blautia</taxon>
    </lineage>
</organism>
<dbReference type="Pfam" id="PF07963">
    <property type="entry name" value="N_methyl"/>
    <property type="match status" value="1"/>
</dbReference>
<dbReference type="AlphaFoldDB" id="A0A174K6N0"/>
<evidence type="ECO:0000313" key="3">
    <source>
        <dbReference type="Proteomes" id="UP000095712"/>
    </source>
</evidence>
<proteinExistence type="predicted"/>
<accession>A0A174K6N0</accession>
<keyword evidence="1" id="KW-0472">Membrane</keyword>
<gene>
    <name evidence="2" type="ORF">ERS852523_00387</name>
</gene>
<dbReference type="Proteomes" id="UP000095712">
    <property type="component" value="Unassembled WGS sequence"/>
</dbReference>
<sequence>MDSKRRERSNAGMSLIEVIVAVSIFSIAAAVLLQSFVTSQRINKKSNLYLEATTVAQNIMEEIKSKDFEDVSLAFNYPIDVLTGQSRLSFLNSDKSRINTGEANSIGVREIVKDGDEYNDVRLYNSLDGDNTSRVTASVISKDNGVTYEFNPRKTGDNAGKYYFELTNVTNNHETFDALVKFDGGRSSGYKKKTATNNEEGKNDYLAPNISKLDTKTNAFLIMGKNWDENAMNVIATEQLQAAQKLWAQDLADYIRGASEEEQKRLTEEFTSQYPRPTEKLSTEDIYAQTKRTLYVKIEESGGTIKTEAKYVLNTYDYVKKGGNKYERMDICPCHGQSENGKVSGCFCTYESAYWTFYSSEADTKLKNLYVFYYPNYESKSSTKPLDRIVIENTDNYPAKVYVTKQRDEEENTPTSAQENSYRMSLTVKESPVKLEQINWNTNPSLYKAQTKLRTNLDYNISDFDKILTRPKISQMQLTYQAVTKDGRNDRKKTGAAAKQILSYNGLDDKTETDRIYTAIVDVYKAGAAAKGFPKEDLVASLDGAKEN</sequence>
<protein>
    <submittedName>
        <fullName evidence="2">Tfp pilus assembly protein PilV</fullName>
    </submittedName>
</protein>
<dbReference type="PROSITE" id="PS00409">
    <property type="entry name" value="PROKAR_NTER_METHYL"/>
    <property type="match status" value="1"/>
</dbReference>
<dbReference type="NCBIfam" id="TIGR02532">
    <property type="entry name" value="IV_pilin_GFxxxE"/>
    <property type="match status" value="1"/>
</dbReference>
<evidence type="ECO:0000313" key="2">
    <source>
        <dbReference type="EMBL" id="CUP05125.1"/>
    </source>
</evidence>
<dbReference type="EMBL" id="CZAW01000003">
    <property type="protein sequence ID" value="CUP05125.1"/>
    <property type="molecule type" value="Genomic_DNA"/>
</dbReference>
<reference evidence="2 3" key="1">
    <citation type="submission" date="2015-09" db="EMBL/GenBank/DDBJ databases">
        <authorList>
            <consortium name="Pathogen Informatics"/>
        </authorList>
    </citation>
    <scope>NUCLEOTIDE SEQUENCE [LARGE SCALE GENOMIC DNA]</scope>
    <source>
        <strain evidence="2 3">2789STDY5834911</strain>
    </source>
</reference>
<feature type="transmembrane region" description="Helical" evidence="1">
    <location>
        <begin position="12"/>
        <end position="37"/>
    </location>
</feature>
<name>A0A174K6N0_9FIRM</name>
<keyword evidence="1" id="KW-0812">Transmembrane</keyword>